<accession>A0A9D4A2U7</accession>
<sequence length="87" mass="10103">MGNFRERKRNLLIVLSCEQHKFVLDETCLPEAQPNVRNCWRNSNSIARCYMLANMSSVLQKQYENFCTTKEIMKNFEDLLGGQVALA</sequence>
<protein>
    <submittedName>
        <fullName evidence="1">Uncharacterized protein</fullName>
    </submittedName>
</protein>
<reference evidence="1 2" key="1">
    <citation type="journal article" date="2021" name="Plant Biotechnol. J.">
        <title>Multi-omics assisted identification of the key and species-specific regulatory components of drought-tolerant mechanisms in Gossypium stocksii.</title>
        <authorList>
            <person name="Yu D."/>
            <person name="Ke L."/>
            <person name="Zhang D."/>
            <person name="Wu Y."/>
            <person name="Sun Y."/>
            <person name="Mei J."/>
            <person name="Sun J."/>
            <person name="Sun Y."/>
        </authorList>
    </citation>
    <scope>NUCLEOTIDE SEQUENCE [LARGE SCALE GENOMIC DNA]</scope>
    <source>
        <strain evidence="2">cv. E1</strain>
        <tissue evidence="1">Leaf</tissue>
    </source>
</reference>
<dbReference type="EMBL" id="JAIQCV010000007">
    <property type="protein sequence ID" value="KAH1082762.1"/>
    <property type="molecule type" value="Genomic_DNA"/>
</dbReference>
<proteinExistence type="predicted"/>
<dbReference type="Proteomes" id="UP000828251">
    <property type="component" value="Unassembled WGS sequence"/>
</dbReference>
<evidence type="ECO:0000313" key="2">
    <source>
        <dbReference type="Proteomes" id="UP000828251"/>
    </source>
</evidence>
<evidence type="ECO:0000313" key="1">
    <source>
        <dbReference type="EMBL" id="KAH1082762.1"/>
    </source>
</evidence>
<organism evidence="1 2">
    <name type="scientific">Gossypium stocksii</name>
    <dbReference type="NCBI Taxonomy" id="47602"/>
    <lineage>
        <taxon>Eukaryota</taxon>
        <taxon>Viridiplantae</taxon>
        <taxon>Streptophyta</taxon>
        <taxon>Embryophyta</taxon>
        <taxon>Tracheophyta</taxon>
        <taxon>Spermatophyta</taxon>
        <taxon>Magnoliopsida</taxon>
        <taxon>eudicotyledons</taxon>
        <taxon>Gunneridae</taxon>
        <taxon>Pentapetalae</taxon>
        <taxon>rosids</taxon>
        <taxon>malvids</taxon>
        <taxon>Malvales</taxon>
        <taxon>Malvaceae</taxon>
        <taxon>Malvoideae</taxon>
        <taxon>Gossypium</taxon>
    </lineage>
</organism>
<gene>
    <name evidence="1" type="ORF">J1N35_022523</name>
</gene>
<dbReference type="AlphaFoldDB" id="A0A9D4A2U7"/>
<comment type="caution">
    <text evidence="1">The sequence shown here is derived from an EMBL/GenBank/DDBJ whole genome shotgun (WGS) entry which is preliminary data.</text>
</comment>
<keyword evidence="2" id="KW-1185">Reference proteome</keyword>
<name>A0A9D4A2U7_9ROSI</name>
<dbReference type="OrthoDB" id="994444at2759"/>